<sequence length="113" mass="12800">MRLFEGTPFDRPPRCEKCDQLEEECICPPEPPFRIPPEQQTARLSIEKRKKGKRVTVIRGLPLEGNDLPELLKQLKSQCGAGGSLQGEELEIQGEQLDRVREALKKMGFQVKG</sequence>
<dbReference type="CDD" id="cd11567">
    <property type="entry name" value="YciH_like"/>
    <property type="match status" value="1"/>
</dbReference>
<proteinExistence type="inferred from homology"/>
<dbReference type="GO" id="GO:0003743">
    <property type="term" value="F:translation initiation factor activity"/>
    <property type="evidence" value="ECO:0007669"/>
    <property type="project" value="UniProtKB-KW"/>
</dbReference>
<dbReference type="PANTHER" id="PTHR12789:SF0">
    <property type="entry name" value="DENSITY-REGULATED PROTEIN"/>
    <property type="match status" value="1"/>
</dbReference>
<dbReference type="Pfam" id="PF01253">
    <property type="entry name" value="SUI1"/>
    <property type="match status" value="1"/>
</dbReference>
<evidence type="ECO:0000256" key="1">
    <source>
        <dbReference type="ARBA" id="ARBA00005422"/>
    </source>
</evidence>
<keyword evidence="2" id="KW-0810">Translation regulation</keyword>
<evidence type="ECO:0000313" key="6">
    <source>
        <dbReference type="Proteomes" id="UP000317171"/>
    </source>
</evidence>
<dbReference type="AlphaFoldDB" id="A0A517RGU3"/>
<comment type="similarity">
    <text evidence="1">Belongs to the SUI1 family.</text>
</comment>
<dbReference type="GO" id="GO:0003729">
    <property type="term" value="F:mRNA binding"/>
    <property type="evidence" value="ECO:0007669"/>
    <property type="project" value="TreeGrafter"/>
</dbReference>
<dbReference type="Gene3D" id="3.30.780.10">
    <property type="entry name" value="SUI1-like domain"/>
    <property type="match status" value="1"/>
</dbReference>
<dbReference type="PANTHER" id="PTHR12789">
    <property type="entry name" value="DENSITY-REGULATED PROTEIN HOMOLOG"/>
    <property type="match status" value="1"/>
</dbReference>
<organism evidence="5 6">
    <name type="scientific">Gimesia alba</name>
    <dbReference type="NCBI Taxonomy" id="2527973"/>
    <lineage>
        <taxon>Bacteria</taxon>
        <taxon>Pseudomonadati</taxon>
        <taxon>Planctomycetota</taxon>
        <taxon>Planctomycetia</taxon>
        <taxon>Planctomycetales</taxon>
        <taxon>Planctomycetaceae</taxon>
        <taxon>Gimesia</taxon>
    </lineage>
</organism>
<dbReference type="OrthoDB" id="9792915at2"/>
<accession>A0A517RGU3</accession>
<dbReference type="RefSeq" id="WP_145217418.1">
    <property type="nucleotide sequence ID" value="NZ_CP036269.1"/>
</dbReference>
<name>A0A517RGU3_9PLAN</name>
<dbReference type="SUPFAM" id="SSF55159">
    <property type="entry name" value="eIF1-like"/>
    <property type="match status" value="1"/>
</dbReference>
<feature type="domain" description="SUI1" evidence="4">
    <location>
        <begin position="42"/>
        <end position="108"/>
    </location>
</feature>
<dbReference type="InterPro" id="IPR036877">
    <property type="entry name" value="SUI1_dom_sf"/>
</dbReference>
<dbReference type="EMBL" id="CP036269">
    <property type="protein sequence ID" value="QDT43096.1"/>
    <property type="molecule type" value="Genomic_DNA"/>
</dbReference>
<evidence type="ECO:0000256" key="2">
    <source>
        <dbReference type="ARBA" id="ARBA00022845"/>
    </source>
</evidence>
<dbReference type="PIRSF" id="PIRSF037511">
    <property type="entry name" value="Transl_init_SUI1_pro"/>
    <property type="match status" value="1"/>
</dbReference>
<keyword evidence="6" id="KW-1185">Reference proteome</keyword>
<dbReference type="GO" id="GO:0001731">
    <property type="term" value="P:formation of translation preinitiation complex"/>
    <property type="evidence" value="ECO:0007669"/>
    <property type="project" value="TreeGrafter"/>
</dbReference>
<keyword evidence="5" id="KW-0396">Initiation factor</keyword>
<keyword evidence="3" id="KW-0648">Protein biosynthesis</keyword>
<dbReference type="InterPro" id="IPR001950">
    <property type="entry name" value="SUI1"/>
</dbReference>
<protein>
    <submittedName>
        <fullName evidence="5">Translation initiation factor Sui1</fullName>
    </submittedName>
</protein>
<dbReference type="Proteomes" id="UP000317171">
    <property type="component" value="Chromosome"/>
</dbReference>
<dbReference type="InterPro" id="IPR050318">
    <property type="entry name" value="DENR/SUI1_TIF"/>
</dbReference>
<evidence type="ECO:0000313" key="5">
    <source>
        <dbReference type="EMBL" id="QDT43096.1"/>
    </source>
</evidence>
<reference evidence="5 6" key="1">
    <citation type="submission" date="2019-02" db="EMBL/GenBank/DDBJ databases">
        <title>Deep-cultivation of Planctomycetes and their phenomic and genomic characterization uncovers novel biology.</title>
        <authorList>
            <person name="Wiegand S."/>
            <person name="Jogler M."/>
            <person name="Boedeker C."/>
            <person name="Pinto D."/>
            <person name="Vollmers J."/>
            <person name="Rivas-Marin E."/>
            <person name="Kohn T."/>
            <person name="Peeters S.H."/>
            <person name="Heuer A."/>
            <person name="Rast P."/>
            <person name="Oberbeckmann S."/>
            <person name="Bunk B."/>
            <person name="Jeske O."/>
            <person name="Meyerdierks A."/>
            <person name="Storesund J.E."/>
            <person name="Kallscheuer N."/>
            <person name="Luecker S."/>
            <person name="Lage O.M."/>
            <person name="Pohl T."/>
            <person name="Merkel B.J."/>
            <person name="Hornburger P."/>
            <person name="Mueller R.-W."/>
            <person name="Bruemmer F."/>
            <person name="Labrenz M."/>
            <person name="Spormann A.M."/>
            <person name="Op den Camp H."/>
            <person name="Overmann J."/>
            <person name="Amann R."/>
            <person name="Jetten M.S.M."/>
            <person name="Mascher T."/>
            <person name="Medema M.H."/>
            <person name="Devos D.P."/>
            <person name="Kaster A.-K."/>
            <person name="Ovreas L."/>
            <person name="Rohde M."/>
            <person name="Galperin M.Y."/>
            <person name="Jogler C."/>
        </authorList>
    </citation>
    <scope>NUCLEOTIDE SEQUENCE [LARGE SCALE GENOMIC DNA]</scope>
    <source>
        <strain evidence="5 6">Pan241w</strain>
    </source>
</reference>
<dbReference type="InterPro" id="IPR005872">
    <property type="entry name" value="SUI1_arc_bac"/>
</dbReference>
<dbReference type="KEGG" id="gaz:Pan241w_31930"/>
<dbReference type="PROSITE" id="PS50296">
    <property type="entry name" value="SUI1"/>
    <property type="match status" value="1"/>
</dbReference>
<evidence type="ECO:0000256" key="3">
    <source>
        <dbReference type="ARBA" id="ARBA00022917"/>
    </source>
</evidence>
<dbReference type="GO" id="GO:0002188">
    <property type="term" value="P:translation reinitiation"/>
    <property type="evidence" value="ECO:0007669"/>
    <property type="project" value="TreeGrafter"/>
</dbReference>
<gene>
    <name evidence="5" type="ORF">Pan241w_31930</name>
</gene>
<dbReference type="GO" id="GO:0006417">
    <property type="term" value="P:regulation of translation"/>
    <property type="evidence" value="ECO:0007669"/>
    <property type="project" value="UniProtKB-KW"/>
</dbReference>
<evidence type="ECO:0000259" key="4">
    <source>
        <dbReference type="PROSITE" id="PS50296"/>
    </source>
</evidence>